<protein>
    <submittedName>
        <fullName evidence="1">Uncharacterized protein</fullName>
    </submittedName>
</protein>
<sequence>MLKRSFEKGDIIDIVSFNNLRCIAIGEIVSVDEKNNTATLKNIFYSLQHSDVWRKVREQEVPLDHLFMKVTDNEPYMKIYKKLISTYSSH</sequence>
<evidence type="ECO:0000313" key="2">
    <source>
        <dbReference type="Proteomes" id="UP001190925"/>
    </source>
</evidence>
<comment type="caution">
    <text evidence="1">The sequence shown here is derived from an EMBL/GenBank/DDBJ whole genome shotgun (WGS) entry which is preliminary data.</text>
</comment>
<dbReference type="RefSeq" id="WP_129718721.1">
    <property type="nucleotide sequence ID" value="NZ_PRLK01000004.1"/>
</dbReference>
<gene>
    <name evidence="1" type="ORF">G6CMJM_00305</name>
</gene>
<organism evidence="1 2">
    <name type="scientific">Candidatus Nanogingivalis gingivitcus</name>
    <dbReference type="NCBI Taxonomy" id="2171992"/>
    <lineage>
        <taxon>Bacteria</taxon>
        <taxon>Candidatus Saccharimonadota</taxon>
        <taxon>Candidatus Nanosyncoccalia</taxon>
        <taxon>Candidatus Nanogingivales</taxon>
        <taxon>Candidatus Nanogingivalaceae</taxon>
        <taxon>Candidatus Nanogingivalis</taxon>
    </lineage>
</organism>
<proteinExistence type="predicted"/>
<dbReference type="Proteomes" id="UP001190925">
    <property type="component" value="Unassembled WGS sequence"/>
</dbReference>
<name>A0ABY0FKK1_9BACT</name>
<reference evidence="1 2" key="1">
    <citation type="journal article" date="2018" name="bioRxiv">
        <title>Evidence of independent acquisition and adaption of ultra-small bacteria to human hosts across the highly diverse yet reduced genomes of the phylum Saccharibacteria.</title>
        <authorList>
            <person name="McLean J.S."/>
            <person name="Bor B."/>
            <person name="To T.T."/>
            <person name="Liu Q."/>
            <person name="Kearns K.A."/>
            <person name="Solden L.M."/>
            <person name="Wrighton K.C."/>
            <person name="He X."/>
            <person name="Shi W."/>
        </authorList>
    </citation>
    <scope>NUCLEOTIDE SEQUENCE [LARGE SCALE GENOMIC DNA]</scope>
    <source>
        <strain evidence="1 2">TM7_CMJM_G6_1_HOT_870</strain>
    </source>
</reference>
<dbReference type="EMBL" id="PRLK01000004">
    <property type="protein sequence ID" value="RYC72656.1"/>
    <property type="molecule type" value="Genomic_DNA"/>
</dbReference>
<accession>A0ABY0FKK1</accession>
<keyword evidence="2" id="KW-1185">Reference proteome</keyword>
<evidence type="ECO:0000313" key="1">
    <source>
        <dbReference type="EMBL" id="RYC72656.1"/>
    </source>
</evidence>
<reference evidence="1 2" key="2">
    <citation type="journal article" date="2020" name="Cell Rep.">
        <title>Acquisition and Adaptation of Ultra-small Parasitic Reduced Genome Bacteria to Mammalian Hosts.</title>
        <authorList>
            <person name="McLean J.S."/>
            <person name="Bor B."/>
            <person name="Kerns K.A."/>
            <person name="Liu Q."/>
            <person name="To T.T."/>
            <person name="Solden L."/>
            <person name="Hendrickson E.L."/>
            <person name="Wrighton K."/>
            <person name="Shi W."/>
            <person name="He X."/>
        </authorList>
    </citation>
    <scope>NUCLEOTIDE SEQUENCE [LARGE SCALE GENOMIC DNA]</scope>
    <source>
        <strain evidence="1 2">TM7_CMJM_G6_1_HOT_870</strain>
    </source>
</reference>